<feature type="chain" id="PRO_5019217010" description="RRM domain-containing protein" evidence="1">
    <location>
        <begin position="21"/>
        <end position="84"/>
    </location>
</feature>
<feature type="non-terminal residue" evidence="3">
    <location>
        <position position="1"/>
    </location>
</feature>
<evidence type="ECO:0000313" key="3">
    <source>
        <dbReference type="EMBL" id="RRT56414.1"/>
    </source>
</evidence>
<evidence type="ECO:0000313" key="4">
    <source>
        <dbReference type="Proteomes" id="UP000287651"/>
    </source>
</evidence>
<organism evidence="3 4">
    <name type="scientific">Ensete ventricosum</name>
    <name type="common">Abyssinian banana</name>
    <name type="synonym">Musa ensete</name>
    <dbReference type="NCBI Taxonomy" id="4639"/>
    <lineage>
        <taxon>Eukaryota</taxon>
        <taxon>Viridiplantae</taxon>
        <taxon>Streptophyta</taxon>
        <taxon>Embryophyta</taxon>
        <taxon>Tracheophyta</taxon>
        <taxon>Spermatophyta</taxon>
        <taxon>Magnoliopsida</taxon>
        <taxon>Liliopsida</taxon>
        <taxon>Zingiberales</taxon>
        <taxon>Musaceae</taxon>
        <taxon>Ensete</taxon>
    </lineage>
</organism>
<evidence type="ECO:0000256" key="1">
    <source>
        <dbReference type="SAM" id="SignalP"/>
    </source>
</evidence>
<dbReference type="InterPro" id="IPR000504">
    <property type="entry name" value="RRM_dom"/>
</dbReference>
<proteinExistence type="predicted"/>
<reference evidence="3 4" key="1">
    <citation type="journal article" date="2014" name="Agronomy (Basel)">
        <title>A Draft Genome Sequence for Ensete ventricosum, the Drought-Tolerant Tree Against Hunger.</title>
        <authorList>
            <person name="Harrison J."/>
            <person name="Moore K.A."/>
            <person name="Paszkiewicz K."/>
            <person name="Jones T."/>
            <person name="Grant M."/>
            <person name="Ambacheew D."/>
            <person name="Muzemil S."/>
            <person name="Studholme D.J."/>
        </authorList>
    </citation>
    <scope>NUCLEOTIDE SEQUENCE [LARGE SCALE GENOMIC DNA]</scope>
</reference>
<dbReference type="Proteomes" id="UP000287651">
    <property type="component" value="Unassembled WGS sequence"/>
</dbReference>
<accession>A0A426YXI2</accession>
<dbReference type="AlphaFoldDB" id="A0A426YXI2"/>
<name>A0A426YXI2_ENSVE</name>
<dbReference type="InterPro" id="IPR035979">
    <property type="entry name" value="RBD_domain_sf"/>
</dbReference>
<dbReference type="InterPro" id="IPR039539">
    <property type="entry name" value="Ras_GTPase_bind_prot"/>
</dbReference>
<dbReference type="Pfam" id="PF00076">
    <property type="entry name" value="RRM_1"/>
    <property type="match status" value="1"/>
</dbReference>
<sequence>SFNILTYLILTFFLPGEERSVYVGNLPSSISTSDLEQEFKNFGRLKPDGVSIRSRKASPIQLNGRLIHVEERRPNMGASRGSKQ</sequence>
<gene>
    <name evidence="3" type="ORF">B296_00017300</name>
</gene>
<dbReference type="GO" id="GO:1990904">
    <property type="term" value="C:ribonucleoprotein complex"/>
    <property type="evidence" value="ECO:0007669"/>
    <property type="project" value="TreeGrafter"/>
</dbReference>
<dbReference type="GO" id="GO:0003729">
    <property type="term" value="F:mRNA binding"/>
    <property type="evidence" value="ECO:0007669"/>
    <property type="project" value="TreeGrafter"/>
</dbReference>
<dbReference type="SUPFAM" id="SSF54928">
    <property type="entry name" value="RNA-binding domain, RBD"/>
    <property type="match status" value="1"/>
</dbReference>
<dbReference type="GO" id="GO:0005829">
    <property type="term" value="C:cytosol"/>
    <property type="evidence" value="ECO:0007669"/>
    <property type="project" value="TreeGrafter"/>
</dbReference>
<protein>
    <recommendedName>
        <fullName evidence="2">RRM domain-containing protein</fullName>
    </recommendedName>
</protein>
<dbReference type="Gene3D" id="3.30.70.330">
    <property type="match status" value="1"/>
</dbReference>
<evidence type="ECO:0000259" key="2">
    <source>
        <dbReference type="Pfam" id="PF00076"/>
    </source>
</evidence>
<dbReference type="EMBL" id="AMZH03009648">
    <property type="protein sequence ID" value="RRT56414.1"/>
    <property type="molecule type" value="Genomic_DNA"/>
</dbReference>
<feature type="domain" description="RRM" evidence="2">
    <location>
        <begin position="21"/>
        <end position="46"/>
    </location>
</feature>
<dbReference type="InterPro" id="IPR012677">
    <property type="entry name" value="Nucleotide-bd_a/b_plait_sf"/>
</dbReference>
<comment type="caution">
    <text evidence="3">The sequence shown here is derived from an EMBL/GenBank/DDBJ whole genome shotgun (WGS) entry which is preliminary data.</text>
</comment>
<feature type="signal peptide" evidence="1">
    <location>
        <begin position="1"/>
        <end position="20"/>
    </location>
</feature>
<dbReference type="PANTHER" id="PTHR10693">
    <property type="entry name" value="RAS GTPASE-ACTIVATING PROTEIN-BINDING PROTEIN"/>
    <property type="match status" value="1"/>
</dbReference>
<dbReference type="PANTHER" id="PTHR10693:SF58">
    <property type="entry name" value="OS02G0131700 PROTEIN"/>
    <property type="match status" value="1"/>
</dbReference>
<keyword evidence="1" id="KW-0732">Signal</keyword>